<feature type="transmembrane region" description="Helical" evidence="1">
    <location>
        <begin position="21"/>
        <end position="39"/>
    </location>
</feature>
<protein>
    <submittedName>
        <fullName evidence="2">Uncharacterized protein</fullName>
    </submittedName>
</protein>
<dbReference type="RefSeq" id="WP_281270832.1">
    <property type="nucleotide sequence ID" value="NZ_QWKZ01000022.1"/>
</dbReference>
<evidence type="ECO:0000313" key="3">
    <source>
        <dbReference type="Proteomes" id="UP000265800"/>
    </source>
</evidence>
<keyword evidence="1" id="KW-0472">Membrane</keyword>
<dbReference type="AlphaFoldDB" id="A0A399EVE6"/>
<evidence type="ECO:0000256" key="1">
    <source>
        <dbReference type="SAM" id="Phobius"/>
    </source>
</evidence>
<keyword evidence="1" id="KW-0812">Transmembrane</keyword>
<keyword evidence="3" id="KW-1185">Reference proteome</keyword>
<organism evidence="2 3">
    <name type="scientific">Meiothermus luteus</name>
    <dbReference type="NCBI Taxonomy" id="2026184"/>
    <lineage>
        <taxon>Bacteria</taxon>
        <taxon>Thermotogati</taxon>
        <taxon>Deinococcota</taxon>
        <taxon>Deinococci</taxon>
        <taxon>Thermales</taxon>
        <taxon>Thermaceae</taxon>
        <taxon>Meiothermus</taxon>
    </lineage>
</organism>
<comment type="caution">
    <text evidence="2">The sequence shown here is derived from an EMBL/GenBank/DDBJ whole genome shotgun (WGS) entry which is preliminary data.</text>
</comment>
<reference evidence="2 3" key="1">
    <citation type="submission" date="2018-08" db="EMBL/GenBank/DDBJ databases">
        <title>Meiothermus luteus KCTC 52599 genome sequencing project.</title>
        <authorList>
            <person name="Da Costa M.S."/>
            <person name="Albuquerque L."/>
            <person name="Raposo P."/>
            <person name="Froufe H.J.C."/>
            <person name="Barroso C.S."/>
            <person name="Egas C."/>
        </authorList>
    </citation>
    <scope>NUCLEOTIDE SEQUENCE [LARGE SCALE GENOMIC DNA]</scope>
    <source>
        <strain evidence="2 3">KCTC 52599</strain>
    </source>
</reference>
<gene>
    <name evidence="2" type="ORF">Mlute_00952</name>
</gene>
<evidence type="ECO:0000313" key="2">
    <source>
        <dbReference type="EMBL" id="RIH87396.1"/>
    </source>
</evidence>
<name>A0A399EVE6_9DEIN</name>
<keyword evidence="1" id="KW-1133">Transmembrane helix</keyword>
<dbReference type="EMBL" id="QWKZ01000022">
    <property type="protein sequence ID" value="RIH87396.1"/>
    <property type="molecule type" value="Genomic_DNA"/>
</dbReference>
<proteinExistence type="predicted"/>
<sequence>MQNRVPGFFRGKGAFSLRHRLALLAALFFLGWLVVEVAVSS</sequence>
<accession>A0A399EVE6</accession>
<dbReference type="Proteomes" id="UP000265800">
    <property type="component" value="Unassembled WGS sequence"/>
</dbReference>